<dbReference type="InterPro" id="IPR013372">
    <property type="entry name" value="Eut_put"/>
</dbReference>
<dbReference type="STRING" id="1903952.BIT28_13645"/>
<gene>
    <name evidence="1" type="ORF">BIT28_13645</name>
</gene>
<dbReference type="Proteomes" id="UP000186905">
    <property type="component" value="Unassembled WGS sequence"/>
</dbReference>
<dbReference type="OrthoDB" id="7056714at2"/>
<reference evidence="1 2" key="1">
    <citation type="submission" date="2016-09" db="EMBL/GenBank/DDBJ databases">
        <title>Photobacterium proteolyticum sp. nov. a protease producing bacterium isolated from ocean sediments of Laizhou Bay.</title>
        <authorList>
            <person name="Li Y."/>
        </authorList>
    </citation>
    <scope>NUCLEOTIDE SEQUENCE [LARGE SCALE GENOMIC DNA]</scope>
    <source>
        <strain evidence="1 2">13-12</strain>
    </source>
</reference>
<organism evidence="1 2">
    <name type="scientific">Photobacterium proteolyticum</name>
    <dbReference type="NCBI Taxonomy" id="1903952"/>
    <lineage>
        <taxon>Bacteria</taxon>
        <taxon>Pseudomonadati</taxon>
        <taxon>Pseudomonadota</taxon>
        <taxon>Gammaproteobacteria</taxon>
        <taxon>Vibrionales</taxon>
        <taxon>Vibrionaceae</taxon>
        <taxon>Photobacterium</taxon>
    </lineage>
</organism>
<protein>
    <submittedName>
        <fullName evidence="1">Uncharacterized protein</fullName>
    </submittedName>
</protein>
<dbReference type="PIRSF" id="PIRSF034981">
    <property type="entry name" value="Eut_put"/>
    <property type="match status" value="1"/>
</dbReference>
<dbReference type="RefSeq" id="WP_075765478.1">
    <property type="nucleotide sequence ID" value="NZ_MJIL01000083.1"/>
</dbReference>
<dbReference type="AlphaFoldDB" id="A0A1Q9GJ30"/>
<proteinExistence type="predicted"/>
<comment type="caution">
    <text evidence="1">The sequence shown here is derived from an EMBL/GenBank/DDBJ whole genome shotgun (WGS) entry which is preliminary data.</text>
</comment>
<evidence type="ECO:0000313" key="1">
    <source>
        <dbReference type="EMBL" id="OLQ74459.1"/>
    </source>
</evidence>
<name>A0A1Q9GJ30_9GAMM</name>
<keyword evidence="2" id="KW-1185">Reference proteome</keyword>
<dbReference type="EMBL" id="MJIL01000083">
    <property type="protein sequence ID" value="OLQ74459.1"/>
    <property type="molecule type" value="Genomic_DNA"/>
</dbReference>
<sequence length="201" mass="22754">MDSDTLIQTIVERVLTQLQEECSGNNKTKVMVFGTYSQQVEQHILKCICTTDVELCFWDDERQHTEAERYIIPLLSCGDMADLALGKAKGPMIEAVLQLLLAGKAVEVIDYEYKVYEKTASPALYKLYLQHENTLHSFGLTLLKPDPEPVLRFWQKLITEKDVEQAAQNGAKEIHVPIDSVITPLAVDQAKLNHIDINKKL</sequence>
<evidence type="ECO:0000313" key="2">
    <source>
        <dbReference type="Proteomes" id="UP000186905"/>
    </source>
</evidence>
<accession>A0A1Q9GJ30</accession>